<dbReference type="KEGG" id="sarg:HKX69_34755"/>
<gene>
    <name evidence="2" type="ORF">HKX69_34755</name>
</gene>
<protein>
    <submittedName>
        <fullName evidence="2">RICIN domain-containing protein</fullName>
    </submittedName>
</protein>
<dbReference type="Gene3D" id="2.80.10.50">
    <property type="match status" value="1"/>
</dbReference>
<sequence length="60" mass="6217">METWTSNGQTDQQWMLNADGTITGVESGLCLDVTGGAGPDGSLVQLSTCNGGSSQRWTPV</sequence>
<accession>A0A6M4PW94</accession>
<dbReference type="EMBL" id="CP053189">
    <property type="protein sequence ID" value="QJS14006.1"/>
    <property type="molecule type" value="Genomic_DNA"/>
</dbReference>
<evidence type="ECO:0000313" key="2">
    <source>
        <dbReference type="EMBL" id="QJS14006.1"/>
    </source>
</evidence>
<evidence type="ECO:0000313" key="3">
    <source>
        <dbReference type="Proteomes" id="UP000502641"/>
    </source>
</evidence>
<dbReference type="Proteomes" id="UP000502641">
    <property type="component" value="Chromosome"/>
</dbReference>
<dbReference type="AlphaFoldDB" id="A0A6M4PW94"/>
<reference evidence="2 3" key="1">
    <citation type="submission" date="2020-05" db="EMBL/GenBank/DDBJ databases">
        <authorList>
            <person name="Li K."/>
        </authorList>
    </citation>
    <scope>NUCLEOTIDE SEQUENCE [LARGE SCALE GENOMIC DNA]</scope>
    <source>
        <strain evidence="3">jing01</strain>
    </source>
</reference>
<keyword evidence="3" id="KW-1185">Reference proteome</keyword>
<feature type="domain" description="Ricin B lectin" evidence="1">
    <location>
        <begin position="3"/>
        <end position="58"/>
    </location>
</feature>
<dbReference type="InterPro" id="IPR000772">
    <property type="entry name" value="Ricin_B_lectin"/>
</dbReference>
<dbReference type="SUPFAM" id="SSF50370">
    <property type="entry name" value="Ricin B-like lectins"/>
    <property type="match status" value="1"/>
</dbReference>
<name>A0A6M4PW94_9ACTN</name>
<dbReference type="InterPro" id="IPR035992">
    <property type="entry name" value="Ricin_B-like_lectins"/>
</dbReference>
<dbReference type="PROSITE" id="PS50231">
    <property type="entry name" value="RICIN_B_LECTIN"/>
    <property type="match status" value="1"/>
</dbReference>
<dbReference type="Pfam" id="PF00652">
    <property type="entry name" value="Ricin_B_lectin"/>
    <property type="match status" value="1"/>
</dbReference>
<evidence type="ECO:0000259" key="1">
    <source>
        <dbReference type="Pfam" id="PF00652"/>
    </source>
</evidence>
<organism evidence="2 3">
    <name type="scientific">Streptomyces argyrophylli</name>
    <dbReference type="NCBI Taxonomy" id="2726118"/>
    <lineage>
        <taxon>Bacteria</taxon>
        <taxon>Bacillati</taxon>
        <taxon>Actinomycetota</taxon>
        <taxon>Actinomycetes</taxon>
        <taxon>Kitasatosporales</taxon>
        <taxon>Streptomycetaceae</taxon>
        <taxon>Streptomyces</taxon>
    </lineage>
</organism>
<proteinExistence type="predicted"/>